<accession>A0A2T9YTJ2</accession>
<organism evidence="1 2">
    <name type="scientific">Smittium simulii</name>
    <dbReference type="NCBI Taxonomy" id="133385"/>
    <lineage>
        <taxon>Eukaryota</taxon>
        <taxon>Fungi</taxon>
        <taxon>Fungi incertae sedis</taxon>
        <taxon>Zoopagomycota</taxon>
        <taxon>Kickxellomycotina</taxon>
        <taxon>Harpellomycetes</taxon>
        <taxon>Harpellales</taxon>
        <taxon>Legeriomycetaceae</taxon>
        <taxon>Smittium</taxon>
    </lineage>
</organism>
<gene>
    <name evidence="1" type="ORF">BB561_001702</name>
</gene>
<dbReference type="OrthoDB" id="5545891at2759"/>
<comment type="caution">
    <text evidence="1">The sequence shown here is derived from an EMBL/GenBank/DDBJ whole genome shotgun (WGS) entry which is preliminary data.</text>
</comment>
<reference evidence="1 2" key="1">
    <citation type="journal article" date="2018" name="MBio">
        <title>Comparative Genomics Reveals the Core Gene Toolbox for the Fungus-Insect Symbiosis.</title>
        <authorList>
            <person name="Wang Y."/>
            <person name="Stata M."/>
            <person name="Wang W."/>
            <person name="Stajich J.E."/>
            <person name="White M.M."/>
            <person name="Moncalvo J.M."/>
        </authorList>
    </citation>
    <scope>NUCLEOTIDE SEQUENCE [LARGE SCALE GENOMIC DNA]</scope>
    <source>
        <strain evidence="1 2">SWE-8-4</strain>
    </source>
</reference>
<dbReference type="Proteomes" id="UP000245383">
    <property type="component" value="Unassembled WGS sequence"/>
</dbReference>
<sequence>MSFESVKINEICEVSLLLTDDTSSITQLKKELVYKHLNLLSRIIKLTNETNNCMFELKKLDTVVETKKKQKKS</sequence>
<evidence type="ECO:0000313" key="2">
    <source>
        <dbReference type="Proteomes" id="UP000245383"/>
    </source>
</evidence>
<evidence type="ECO:0000313" key="1">
    <source>
        <dbReference type="EMBL" id="PVU95616.1"/>
    </source>
</evidence>
<proteinExistence type="predicted"/>
<keyword evidence="2" id="KW-1185">Reference proteome</keyword>
<protein>
    <submittedName>
        <fullName evidence="1">Uncharacterized protein</fullName>
    </submittedName>
</protein>
<dbReference type="AlphaFoldDB" id="A0A2T9YTJ2"/>
<name>A0A2T9YTJ2_9FUNG</name>
<dbReference type="EMBL" id="MBFR01000051">
    <property type="protein sequence ID" value="PVU95616.1"/>
    <property type="molecule type" value="Genomic_DNA"/>
</dbReference>